<reference evidence="1" key="1">
    <citation type="journal article" date="2014" name="Nature">
        <title>Elephant shark genome provides unique insights into gnathostome evolution.</title>
        <authorList>
            <consortium name="International Elephant Shark Genome Sequencing Consortium"/>
            <person name="Venkatesh B."/>
            <person name="Lee A.P."/>
            <person name="Ravi V."/>
            <person name="Maurya A.K."/>
            <person name="Lian M.M."/>
            <person name="Swann J.B."/>
            <person name="Ohta Y."/>
            <person name="Flajnik M.F."/>
            <person name="Sutoh Y."/>
            <person name="Kasahara M."/>
            <person name="Hoon S."/>
            <person name="Gangu V."/>
            <person name="Roy S.W."/>
            <person name="Irimia M."/>
            <person name="Korzh V."/>
            <person name="Kondrychyn I."/>
            <person name="Lim Z.W."/>
            <person name="Tay B.H."/>
            <person name="Tohari S."/>
            <person name="Kong K.W."/>
            <person name="Ho S."/>
            <person name="Lorente-Galdos B."/>
            <person name="Quilez J."/>
            <person name="Marques-Bonet T."/>
            <person name="Raney B.J."/>
            <person name="Ingham P.W."/>
            <person name="Tay A."/>
            <person name="Hillier L.W."/>
            <person name="Minx P."/>
            <person name="Boehm T."/>
            <person name="Wilson R.K."/>
            <person name="Brenner S."/>
            <person name="Warren W.C."/>
        </authorList>
    </citation>
    <scope>NUCLEOTIDE SEQUENCE</scope>
    <source>
        <tissue evidence="1">Gills</tissue>
    </source>
</reference>
<dbReference type="AlphaFoldDB" id="V9LKP9"/>
<feature type="non-terminal residue" evidence="1">
    <location>
        <position position="98"/>
    </location>
</feature>
<dbReference type="InterPro" id="IPR038328">
    <property type="entry name" value="IL-34_sf"/>
</dbReference>
<dbReference type="PRINTS" id="PR01938">
    <property type="entry name" value="INTRLEUKIN34"/>
</dbReference>
<dbReference type="EMBL" id="JW881709">
    <property type="protein sequence ID" value="AFP14226.1"/>
    <property type="molecule type" value="mRNA"/>
</dbReference>
<dbReference type="InterPro" id="IPR020415">
    <property type="entry name" value="IL-34"/>
</dbReference>
<dbReference type="Pfam" id="PF15036">
    <property type="entry name" value="IL34"/>
    <property type="match status" value="1"/>
</dbReference>
<proteinExistence type="evidence at transcript level"/>
<dbReference type="GO" id="GO:0045651">
    <property type="term" value="P:positive regulation of macrophage differentiation"/>
    <property type="evidence" value="ECO:0007669"/>
    <property type="project" value="TreeGrafter"/>
</dbReference>
<dbReference type="PANTHER" id="PTHR28606">
    <property type="entry name" value="INTERLEUKIN-34"/>
    <property type="match status" value="1"/>
</dbReference>
<evidence type="ECO:0000313" key="1">
    <source>
        <dbReference type="EMBL" id="AFP14226.1"/>
    </source>
</evidence>
<dbReference type="GO" id="GO:0045657">
    <property type="term" value="P:positive regulation of monocyte differentiation"/>
    <property type="evidence" value="ECO:0007669"/>
    <property type="project" value="TreeGrafter"/>
</dbReference>
<dbReference type="PANTHER" id="PTHR28606:SF1">
    <property type="entry name" value="INTERLEUKIN-34"/>
    <property type="match status" value="1"/>
</dbReference>
<name>V9LKP9_CALMI</name>
<organism evidence="1">
    <name type="scientific">Callorhinchus milii</name>
    <name type="common">Ghost shark</name>
    <dbReference type="NCBI Taxonomy" id="7868"/>
    <lineage>
        <taxon>Eukaryota</taxon>
        <taxon>Metazoa</taxon>
        <taxon>Chordata</taxon>
        <taxon>Craniata</taxon>
        <taxon>Vertebrata</taxon>
        <taxon>Chondrichthyes</taxon>
        <taxon>Holocephali</taxon>
        <taxon>Chimaeriformes</taxon>
        <taxon>Callorhinchidae</taxon>
        <taxon>Callorhinchus</taxon>
    </lineage>
</organism>
<dbReference type="GO" id="GO:0005615">
    <property type="term" value="C:extracellular space"/>
    <property type="evidence" value="ECO:0007669"/>
    <property type="project" value="InterPro"/>
</dbReference>
<accession>V9LKP9</accession>
<dbReference type="GO" id="GO:0008284">
    <property type="term" value="P:positive regulation of cell population proliferation"/>
    <property type="evidence" value="ECO:0007669"/>
    <property type="project" value="InterPro"/>
</dbReference>
<protein>
    <submittedName>
        <fullName evidence="1">Interleukin-34</fullName>
    </submittedName>
</protein>
<sequence>MCRHLQELHNKLQFKQRVRYMKYYIPLNYTFKVHYEEIYRIKNTTRLQKQSFTEVDLKILWVYINSQVFKSILQILPRKHPSRRYVRSISKLFDYLRT</sequence>
<dbReference type="Gene3D" id="1.20.1250.80">
    <property type="entry name" value="Interleukin-34"/>
    <property type="match status" value="1"/>
</dbReference>
<dbReference type="GO" id="GO:0005157">
    <property type="term" value="F:macrophage colony-stimulating factor receptor binding"/>
    <property type="evidence" value="ECO:0007669"/>
    <property type="project" value="InterPro"/>
</dbReference>